<comment type="caution">
    <text evidence="1">The sequence shown here is derived from an EMBL/GenBank/DDBJ whole genome shotgun (WGS) entry which is preliminary data.</text>
</comment>
<accession>A0ABT9J3W0</accession>
<dbReference type="RefSeq" id="WP_305993489.1">
    <property type="nucleotide sequence ID" value="NZ_JAVAMP010000012.1"/>
</dbReference>
<name>A0ABT9J3W0_9BACL</name>
<gene>
    <name evidence="1" type="ORF">Q5Y73_18950</name>
</gene>
<evidence type="ECO:0000313" key="1">
    <source>
        <dbReference type="EMBL" id="MDP5276178.1"/>
    </source>
</evidence>
<keyword evidence="2" id="KW-1185">Reference proteome</keyword>
<proteinExistence type="predicted"/>
<evidence type="ECO:0000313" key="2">
    <source>
        <dbReference type="Proteomes" id="UP001231941"/>
    </source>
</evidence>
<sequence length="380" mass="44606">MDKDNFITKKKLIQLLDRGLEFDQLVFDSFDGEEFAFDDTPLNITGLEKPFELLIPKTYWTKEDFTRTRSQISIVGITKDKDDKKQLLIELDDIPQTYETTSDAISQLFDPMKLNKYIAYLLDDTTDHFEHILHNFEYWFRIHDAERELLIRTVQEEGKYIARCFASTKYRPIDNHALLYITCHALNKLDLQFNLQSFSLKHSEMKLNILSEDKISIPNVGILTYGFTVFNSETKEKAVGFHPTFELTNDDASHTTLILDKPISIYHRGTSIEPIIEKLEEVENLNEHLRTVISTIEVAKTEKVTDKLAYTLSQEITNIVGKTKFKKFEKQYLEIARNNTYNLLQFFGRLHELDVDDDEKELKLKVMFWKTLYNQINNED</sequence>
<organism evidence="1 2">
    <name type="scientific">Chengkuizengella axinellae</name>
    <dbReference type="NCBI Taxonomy" id="3064388"/>
    <lineage>
        <taxon>Bacteria</taxon>
        <taxon>Bacillati</taxon>
        <taxon>Bacillota</taxon>
        <taxon>Bacilli</taxon>
        <taxon>Bacillales</taxon>
        <taxon>Paenibacillaceae</taxon>
        <taxon>Chengkuizengella</taxon>
    </lineage>
</organism>
<protein>
    <submittedName>
        <fullName evidence="1">Uncharacterized protein</fullName>
    </submittedName>
</protein>
<dbReference type="EMBL" id="JAVAMP010000012">
    <property type="protein sequence ID" value="MDP5276178.1"/>
    <property type="molecule type" value="Genomic_DNA"/>
</dbReference>
<dbReference type="Proteomes" id="UP001231941">
    <property type="component" value="Unassembled WGS sequence"/>
</dbReference>
<reference evidence="1 2" key="1">
    <citation type="submission" date="2023-08" db="EMBL/GenBank/DDBJ databases">
        <authorList>
            <person name="Park J.-S."/>
        </authorList>
    </citation>
    <scope>NUCLEOTIDE SEQUENCE [LARGE SCALE GENOMIC DNA]</scope>
    <source>
        <strain evidence="1 2">2205SS18-9</strain>
    </source>
</reference>